<protein>
    <submittedName>
        <fullName evidence="3">Glycosyltransferase family 9 protein</fullName>
    </submittedName>
</protein>
<dbReference type="PANTHER" id="PTHR30160">
    <property type="entry name" value="TETRAACYLDISACCHARIDE 4'-KINASE-RELATED"/>
    <property type="match status" value="1"/>
</dbReference>
<proteinExistence type="predicted"/>
<dbReference type="CDD" id="cd03789">
    <property type="entry name" value="GT9_LPS_heptosyltransferase"/>
    <property type="match status" value="1"/>
</dbReference>
<organism evidence="3 4">
    <name type="scientific">Telmatocola sphagniphila</name>
    <dbReference type="NCBI Taxonomy" id="1123043"/>
    <lineage>
        <taxon>Bacteria</taxon>
        <taxon>Pseudomonadati</taxon>
        <taxon>Planctomycetota</taxon>
        <taxon>Planctomycetia</taxon>
        <taxon>Gemmatales</taxon>
        <taxon>Gemmataceae</taxon>
    </lineage>
</organism>
<dbReference type="SUPFAM" id="SSF53756">
    <property type="entry name" value="UDP-Glycosyltransferase/glycogen phosphorylase"/>
    <property type="match status" value="1"/>
</dbReference>
<evidence type="ECO:0000313" key="4">
    <source>
        <dbReference type="Proteomes" id="UP000676194"/>
    </source>
</evidence>
<accession>A0A8E6F0D4</accession>
<keyword evidence="4" id="KW-1185">Reference proteome</keyword>
<sequence>MNVARMRLIDRWLGTPVCLLLTIWRTIWGRKFPAQDQKPRSILFIKLAEQGSTVLAQRALRSAVERVGREKVYFLLFAENRPILDLLDLIPRQNVIEIRAKGLLRTIIGACSALYRMHRLGIEAVIDLEFFARSSASLSYLSGARWRVGYHAFGGEGSYRGNLMTHRLSFNPYLHTSQTFQIMVDALDHPAEQFPMFDLVPSTSESTGFQLKFDSSETAVVQALLEKELGRSARKIILLNANASDLMPLRRWPSDRYIELANLLLSQYPDCAIGFTGAPSEASAVDELVRKVNSPRCFNTAGKTNLRQLLILYSLSEILVTNDSGPAHFATLTNVEVVVLFGPETPKLFAALSPRTHPLWAGLACSPCINAFNDRNSSCRDNVCMKKISVDQVFEQVAELYEKRQQQFGRGNRLAA</sequence>
<dbReference type="Proteomes" id="UP000676194">
    <property type="component" value="Chromosome"/>
</dbReference>
<dbReference type="GO" id="GO:0009244">
    <property type="term" value="P:lipopolysaccharide core region biosynthetic process"/>
    <property type="evidence" value="ECO:0007669"/>
    <property type="project" value="TreeGrafter"/>
</dbReference>
<dbReference type="KEGG" id="tsph:KIH39_11010"/>
<evidence type="ECO:0000256" key="2">
    <source>
        <dbReference type="ARBA" id="ARBA00022679"/>
    </source>
</evidence>
<keyword evidence="1" id="KW-0328">Glycosyltransferase</keyword>
<dbReference type="Gene3D" id="3.40.50.2000">
    <property type="entry name" value="Glycogen Phosphorylase B"/>
    <property type="match status" value="2"/>
</dbReference>
<dbReference type="GO" id="GO:0005829">
    <property type="term" value="C:cytosol"/>
    <property type="evidence" value="ECO:0007669"/>
    <property type="project" value="TreeGrafter"/>
</dbReference>
<dbReference type="Pfam" id="PF01075">
    <property type="entry name" value="Glyco_transf_9"/>
    <property type="match status" value="1"/>
</dbReference>
<keyword evidence="2" id="KW-0808">Transferase</keyword>
<dbReference type="AlphaFoldDB" id="A0A8E6F0D4"/>
<dbReference type="RefSeq" id="WP_213499376.1">
    <property type="nucleotide sequence ID" value="NZ_CP074694.1"/>
</dbReference>
<reference evidence="3" key="1">
    <citation type="submission" date="2021-05" db="EMBL/GenBank/DDBJ databases">
        <title>Complete genome sequence of the cellulolytic planctomycete Telmatocola sphagniphila SP2T and characterization of the first cellulase from planctomycetes.</title>
        <authorList>
            <person name="Rakitin A.L."/>
            <person name="Beletsky A.V."/>
            <person name="Naumoff D.G."/>
            <person name="Kulichevskaya I.S."/>
            <person name="Mardanov A.V."/>
            <person name="Ravin N.V."/>
            <person name="Dedysh S.N."/>
        </authorList>
    </citation>
    <scope>NUCLEOTIDE SEQUENCE</scope>
    <source>
        <strain evidence="3">SP2T</strain>
    </source>
</reference>
<dbReference type="InterPro" id="IPR002201">
    <property type="entry name" value="Glyco_trans_9"/>
</dbReference>
<dbReference type="GO" id="GO:0008713">
    <property type="term" value="F:ADP-heptose-lipopolysaccharide heptosyltransferase activity"/>
    <property type="evidence" value="ECO:0007669"/>
    <property type="project" value="TreeGrafter"/>
</dbReference>
<evidence type="ECO:0000256" key="1">
    <source>
        <dbReference type="ARBA" id="ARBA00022676"/>
    </source>
</evidence>
<evidence type="ECO:0000313" key="3">
    <source>
        <dbReference type="EMBL" id="QVL34406.1"/>
    </source>
</evidence>
<dbReference type="InterPro" id="IPR051199">
    <property type="entry name" value="LPS_LOS_Heptosyltrfase"/>
</dbReference>
<name>A0A8E6F0D4_9BACT</name>
<dbReference type="EMBL" id="CP074694">
    <property type="protein sequence ID" value="QVL34406.1"/>
    <property type="molecule type" value="Genomic_DNA"/>
</dbReference>
<gene>
    <name evidence="3" type="ORF">KIH39_11010</name>
</gene>